<dbReference type="NCBIfam" id="TIGR03170">
    <property type="entry name" value="flgA_cterm"/>
    <property type="match status" value="1"/>
</dbReference>
<keyword evidence="4 7" id="KW-0732">Signal</keyword>
<accession>A0A510X973</accession>
<evidence type="ECO:0000256" key="2">
    <source>
        <dbReference type="ARBA" id="ARBA00010474"/>
    </source>
</evidence>
<dbReference type="PANTHER" id="PTHR36307:SF1">
    <property type="entry name" value="FLAGELLA BASAL BODY P-RING FORMATION PROTEIN FLGA"/>
    <property type="match status" value="1"/>
</dbReference>
<evidence type="ECO:0000256" key="5">
    <source>
        <dbReference type="ARBA" id="ARBA00022764"/>
    </source>
</evidence>
<evidence type="ECO:0000256" key="4">
    <source>
        <dbReference type="ARBA" id="ARBA00022729"/>
    </source>
</evidence>
<dbReference type="CDD" id="cd11614">
    <property type="entry name" value="SAF_CpaB_FlgA_like"/>
    <property type="match status" value="1"/>
</dbReference>
<dbReference type="PANTHER" id="PTHR36307">
    <property type="entry name" value="FLAGELLA BASAL BODY P-RING FORMATION PROTEIN FLGA"/>
    <property type="match status" value="1"/>
</dbReference>
<dbReference type="GO" id="GO:0042597">
    <property type="term" value="C:periplasmic space"/>
    <property type="evidence" value="ECO:0007669"/>
    <property type="project" value="UniProtKB-SubCell"/>
</dbReference>
<organism evidence="9 10">
    <name type="scientific">Bisbaumannia pacifica</name>
    <dbReference type="NCBI Taxonomy" id="77098"/>
    <lineage>
        <taxon>Bacteria</taxon>
        <taxon>Pseudomonadati</taxon>
        <taxon>Pseudomonadota</taxon>
        <taxon>Gammaproteobacteria</taxon>
        <taxon>Oceanospirillales</taxon>
        <taxon>Halomonadaceae</taxon>
        <taxon>Bisbaumannia</taxon>
    </lineage>
</organism>
<sequence length="228" mass="25038">MSLLLRLLILPLALLLALPAAAKGDDAPLFEAVHAFLYEQSQALGDEVMIEVHPPAGQFPACQAPEPFLPGQRELAPGRVSVGVRCGEEGRQVRYLQAELSVFGEYPVAARDLAAGETLQRDDLRLARGDLGRLPRQAVREIEAALGQQLTRSLREGSHLLEAMLRTEPLVERRQRVVVEARGQGFRVSREGEALEAGGRGERVRVRLTNREIIEAEVIGDARLAVIF</sequence>
<dbReference type="Pfam" id="PF17656">
    <property type="entry name" value="ChapFlgA_N"/>
    <property type="match status" value="1"/>
</dbReference>
<evidence type="ECO:0000313" key="10">
    <source>
        <dbReference type="Proteomes" id="UP000321275"/>
    </source>
</evidence>
<evidence type="ECO:0000256" key="1">
    <source>
        <dbReference type="ARBA" id="ARBA00004418"/>
    </source>
</evidence>
<comment type="subcellular location">
    <subcellularLocation>
        <location evidence="1 7">Periplasm</location>
    </subcellularLocation>
</comment>
<dbReference type="Pfam" id="PF13144">
    <property type="entry name" value="ChapFlgA"/>
    <property type="match status" value="1"/>
</dbReference>
<evidence type="ECO:0000256" key="6">
    <source>
        <dbReference type="ARBA" id="ARBA00025643"/>
    </source>
</evidence>
<comment type="function">
    <text evidence="6 7">Involved in the assembly process of the P-ring formation. It may associate with FlgF on the rod constituting a structure essential for the P-ring assembly or may act as a modulator protein for the P-ring assembly.</text>
</comment>
<evidence type="ECO:0000256" key="3">
    <source>
        <dbReference type="ARBA" id="ARBA00014754"/>
    </source>
</evidence>
<dbReference type="Gene3D" id="3.90.1210.10">
    <property type="entry name" value="Antifreeze-like/N-acetylneuraminic acid synthase C-terminal domain"/>
    <property type="match status" value="1"/>
</dbReference>
<proteinExistence type="inferred from homology"/>
<dbReference type="RefSeq" id="WP_146803331.1">
    <property type="nucleotide sequence ID" value="NZ_BJUK01000025.1"/>
</dbReference>
<dbReference type="Proteomes" id="UP000321275">
    <property type="component" value="Unassembled WGS sequence"/>
</dbReference>
<dbReference type="InterPro" id="IPR039246">
    <property type="entry name" value="Flagellar_FlgA"/>
</dbReference>
<keyword evidence="7" id="KW-1005">Bacterial flagellum biogenesis</keyword>
<dbReference type="InterPro" id="IPR017585">
    <property type="entry name" value="SAF_FlgA"/>
</dbReference>
<keyword evidence="10" id="KW-1185">Reference proteome</keyword>
<evidence type="ECO:0000313" key="9">
    <source>
        <dbReference type="EMBL" id="GEK47992.1"/>
    </source>
</evidence>
<dbReference type="GO" id="GO:0044780">
    <property type="term" value="P:bacterial-type flagellum assembly"/>
    <property type="evidence" value="ECO:0007669"/>
    <property type="project" value="InterPro"/>
</dbReference>
<dbReference type="SMART" id="SM00858">
    <property type="entry name" value="SAF"/>
    <property type="match status" value="1"/>
</dbReference>
<dbReference type="Gene3D" id="2.30.30.760">
    <property type="match status" value="1"/>
</dbReference>
<feature type="domain" description="SAF" evidence="8">
    <location>
        <begin position="104"/>
        <end position="166"/>
    </location>
</feature>
<comment type="caution">
    <text evidence="9">The sequence shown here is derived from an EMBL/GenBank/DDBJ whole genome shotgun (WGS) entry which is preliminary data.</text>
</comment>
<feature type="signal peptide" evidence="7">
    <location>
        <begin position="1"/>
        <end position="22"/>
    </location>
</feature>
<protein>
    <recommendedName>
        <fullName evidence="3 7">Flagella basal body P-ring formation protein FlgA</fullName>
    </recommendedName>
</protein>
<gene>
    <name evidence="9" type="ORF">HPA02_22750</name>
</gene>
<dbReference type="AlphaFoldDB" id="A0A510X973"/>
<name>A0A510X973_9GAMM</name>
<evidence type="ECO:0000259" key="8">
    <source>
        <dbReference type="SMART" id="SM00858"/>
    </source>
</evidence>
<comment type="similarity">
    <text evidence="2 7">Belongs to the FlgA family.</text>
</comment>
<dbReference type="InterPro" id="IPR013974">
    <property type="entry name" value="SAF"/>
</dbReference>
<keyword evidence="5 7" id="KW-0574">Periplasm</keyword>
<evidence type="ECO:0000256" key="7">
    <source>
        <dbReference type="RuleBase" id="RU362063"/>
    </source>
</evidence>
<dbReference type="EMBL" id="BJUK01000025">
    <property type="protein sequence ID" value="GEK47992.1"/>
    <property type="molecule type" value="Genomic_DNA"/>
</dbReference>
<feature type="chain" id="PRO_5022261312" description="Flagella basal body P-ring formation protein FlgA" evidence="7">
    <location>
        <begin position="23"/>
        <end position="228"/>
    </location>
</feature>
<dbReference type="InterPro" id="IPR041231">
    <property type="entry name" value="FlgA_N"/>
</dbReference>
<reference evidence="9 10" key="1">
    <citation type="submission" date="2019-07" db="EMBL/GenBank/DDBJ databases">
        <title>Whole genome shotgun sequence of Halomonas pacifica NBRC 102220.</title>
        <authorList>
            <person name="Hosoyama A."/>
            <person name="Uohara A."/>
            <person name="Ohji S."/>
            <person name="Ichikawa N."/>
        </authorList>
    </citation>
    <scope>NUCLEOTIDE SEQUENCE [LARGE SCALE GENOMIC DNA]</scope>
    <source>
        <strain evidence="9 10">NBRC 102220</strain>
    </source>
</reference>
<dbReference type="OrthoDB" id="6236246at2"/>